<dbReference type="SUPFAM" id="SSF56601">
    <property type="entry name" value="beta-lactamase/transpeptidase-like"/>
    <property type="match status" value="1"/>
</dbReference>
<dbReference type="InterPro" id="IPR012338">
    <property type="entry name" value="Beta-lactam/transpept-like"/>
</dbReference>
<dbReference type="RefSeq" id="WP_255222731.1">
    <property type="nucleotide sequence ID" value="NZ_NPBS01000264.1"/>
</dbReference>
<dbReference type="PANTHER" id="PTHR30627:SF2">
    <property type="entry name" value="PEPTIDOGLYCAN D,D-TRANSPEPTIDASE MRDA"/>
    <property type="match status" value="1"/>
</dbReference>
<dbReference type="PANTHER" id="PTHR30627">
    <property type="entry name" value="PEPTIDOGLYCAN D,D-TRANSPEPTIDASE"/>
    <property type="match status" value="1"/>
</dbReference>
<dbReference type="InterPro" id="IPR001460">
    <property type="entry name" value="PCN-bd_Tpept"/>
</dbReference>
<feature type="non-terminal residue" evidence="2">
    <location>
        <position position="120"/>
    </location>
</feature>
<dbReference type="InterPro" id="IPR050515">
    <property type="entry name" value="Beta-lactam/transpept"/>
</dbReference>
<evidence type="ECO:0000313" key="2">
    <source>
        <dbReference type="EMBL" id="PAF20334.1"/>
    </source>
</evidence>
<dbReference type="Proteomes" id="UP000216133">
    <property type="component" value="Unassembled WGS sequence"/>
</dbReference>
<organism evidence="2 3">
    <name type="scientific">Shouchella clausii</name>
    <name type="common">Alkalihalobacillus clausii</name>
    <dbReference type="NCBI Taxonomy" id="79880"/>
    <lineage>
        <taxon>Bacteria</taxon>
        <taxon>Bacillati</taxon>
        <taxon>Bacillota</taxon>
        <taxon>Bacilli</taxon>
        <taxon>Bacillales</taxon>
        <taxon>Bacillaceae</taxon>
        <taxon>Shouchella</taxon>
    </lineage>
</organism>
<dbReference type="EMBL" id="NPBS01000264">
    <property type="protein sequence ID" value="PAF20334.1"/>
    <property type="molecule type" value="Genomic_DNA"/>
</dbReference>
<accession>A0A268RJD2</accession>
<name>A0A268RJD2_SHOCL</name>
<evidence type="ECO:0000313" key="3">
    <source>
        <dbReference type="Proteomes" id="UP000216133"/>
    </source>
</evidence>
<proteinExistence type="predicted"/>
<comment type="caution">
    <text evidence="2">The sequence shown here is derived from an EMBL/GenBank/DDBJ whole genome shotgun (WGS) entry which is preliminary data.</text>
</comment>
<sequence length="120" mass="13090">VLMDPHTGEVLSMAGKKIVKDKDTGQSQMQDDALGNITTTYNVGSAVKGATILTGYKTGAINPGTVFYDRPLKIKVTPVKKSWRNFGPLNDINALKFSSNVYMFETVINIGGGKYEFEKP</sequence>
<evidence type="ECO:0000259" key="1">
    <source>
        <dbReference type="Pfam" id="PF00905"/>
    </source>
</evidence>
<dbReference type="Pfam" id="PF00905">
    <property type="entry name" value="Transpeptidase"/>
    <property type="match status" value="1"/>
</dbReference>
<dbReference type="Gene3D" id="3.40.710.10">
    <property type="entry name" value="DD-peptidase/beta-lactamase superfamily"/>
    <property type="match status" value="1"/>
</dbReference>
<protein>
    <recommendedName>
        <fullName evidence="1">Penicillin-binding protein transpeptidase domain-containing protein</fullName>
    </recommendedName>
</protein>
<dbReference type="GO" id="GO:0071555">
    <property type="term" value="P:cell wall organization"/>
    <property type="evidence" value="ECO:0007669"/>
    <property type="project" value="TreeGrafter"/>
</dbReference>
<dbReference type="GO" id="GO:0071972">
    <property type="term" value="F:peptidoglycan L,D-transpeptidase activity"/>
    <property type="evidence" value="ECO:0007669"/>
    <property type="project" value="TreeGrafter"/>
</dbReference>
<dbReference type="AlphaFoldDB" id="A0A268RJD2"/>
<feature type="non-terminal residue" evidence="2">
    <location>
        <position position="1"/>
    </location>
</feature>
<dbReference type="GO" id="GO:0005886">
    <property type="term" value="C:plasma membrane"/>
    <property type="evidence" value="ECO:0007669"/>
    <property type="project" value="TreeGrafter"/>
</dbReference>
<gene>
    <name evidence="2" type="ORF">CHH61_23050</name>
</gene>
<feature type="domain" description="Penicillin-binding protein transpeptidase" evidence="1">
    <location>
        <begin position="1"/>
        <end position="111"/>
    </location>
</feature>
<reference evidence="2 3" key="1">
    <citation type="submission" date="2017-07" db="EMBL/GenBank/DDBJ databases">
        <title>Isolation and whole genome analysis of endospore-forming bacteria from heroin.</title>
        <authorList>
            <person name="Kalinowski J."/>
            <person name="Ahrens B."/>
            <person name="Al-Dilaimi A."/>
            <person name="Winkler A."/>
            <person name="Wibberg D."/>
            <person name="Schleenbecker U."/>
            <person name="Ruckert C."/>
            <person name="Wolfel R."/>
            <person name="Grass G."/>
        </authorList>
    </citation>
    <scope>NUCLEOTIDE SEQUENCE [LARGE SCALE GENOMIC DNA]</scope>
    <source>
        <strain evidence="2 3">7523-2</strain>
    </source>
</reference>
<dbReference type="GO" id="GO:0008658">
    <property type="term" value="F:penicillin binding"/>
    <property type="evidence" value="ECO:0007669"/>
    <property type="project" value="InterPro"/>
</dbReference>